<evidence type="ECO:0000313" key="5">
    <source>
        <dbReference type="EMBL" id="MFC4557171.1"/>
    </source>
</evidence>
<dbReference type="SUPFAM" id="SSF63411">
    <property type="entry name" value="LuxS/MPP-like metallohydrolase"/>
    <property type="match status" value="2"/>
</dbReference>
<comment type="caution">
    <text evidence="5">The sequence shown here is derived from an EMBL/GenBank/DDBJ whole genome shotgun (WGS) entry which is preliminary data.</text>
</comment>
<dbReference type="InterPro" id="IPR050361">
    <property type="entry name" value="MPP/UQCRC_Complex"/>
</dbReference>
<dbReference type="Proteomes" id="UP001595989">
    <property type="component" value="Unassembled WGS sequence"/>
</dbReference>
<evidence type="ECO:0000256" key="1">
    <source>
        <dbReference type="ARBA" id="ARBA00007261"/>
    </source>
</evidence>
<comment type="similarity">
    <text evidence="1 2">Belongs to the peptidase M16 family.</text>
</comment>
<dbReference type="RefSeq" id="WP_390293108.1">
    <property type="nucleotide sequence ID" value="NZ_JBHSFU010000003.1"/>
</dbReference>
<dbReference type="Pfam" id="PF05193">
    <property type="entry name" value="Peptidase_M16_C"/>
    <property type="match status" value="1"/>
</dbReference>
<proteinExistence type="inferred from homology"/>
<evidence type="ECO:0000259" key="3">
    <source>
        <dbReference type="Pfam" id="PF00675"/>
    </source>
</evidence>
<evidence type="ECO:0000259" key="4">
    <source>
        <dbReference type="Pfam" id="PF05193"/>
    </source>
</evidence>
<accession>A0ABV9DEN9</accession>
<evidence type="ECO:0000313" key="6">
    <source>
        <dbReference type="Proteomes" id="UP001595989"/>
    </source>
</evidence>
<organism evidence="5 6">
    <name type="scientific">Virgibacillus kekensis</name>
    <dbReference type="NCBI Taxonomy" id="202261"/>
    <lineage>
        <taxon>Bacteria</taxon>
        <taxon>Bacillati</taxon>
        <taxon>Bacillota</taxon>
        <taxon>Bacilli</taxon>
        <taxon>Bacillales</taxon>
        <taxon>Bacillaceae</taxon>
        <taxon>Virgibacillus</taxon>
    </lineage>
</organism>
<feature type="domain" description="Peptidase M16 N-terminal" evidence="3">
    <location>
        <begin position="12"/>
        <end position="159"/>
    </location>
</feature>
<dbReference type="Gene3D" id="3.30.830.10">
    <property type="entry name" value="Metalloenzyme, LuxS/M16 peptidase-like"/>
    <property type="match status" value="2"/>
</dbReference>
<gene>
    <name evidence="5" type="ORF">ACFO3D_02955</name>
</gene>
<feature type="domain" description="Peptidase M16 C-terminal" evidence="4">
    <location>
        <begin position="166"/>
        <end position="338"/>
    </location>
</feature>
<dbReference type="PROSITE" id="PS00143">
    <property type="entry name" value="INSULINASE"/>
    <property type="match status" value="1"/>
</dbReference>
<dbReference type="InterPro" id="IPR011765">
    <property type="entry name" value="Pept_M16_N"/>
</dbReference>
<keyword evidence="6" id="KW-1185">Reference proteome</keyword>
<dbReference type="PANTHER" id="PTHR11851:SF49">
    <property type="entry name" value="MITOCHONDRIAL-PROCESSING PEPTIDASE SUBUNIT ALPHA"/>
    <property type="match status" value="1"/>
</dbReference>
<dbReference type="InterPro" id="IPR001431">
    <property type="entry name" value="Pept_M16_Zn_BS"/>
</dbReference>
<protein>
    <submittedName>
        <fullName evidence="5">M16 family metallopeptidase</fullName>
    </submittedName>
</protein>
<dbReference type="PANTHER" id="PTHR11851">
    <property type="entry name" value="METALLOPROTEASE"/>
    <property type="match status" value="1"/>
</dbReference>
<dbReference type="EMBL" id="JBHSFU010000003">
    <property type="protein sequence ID" value="MFC4557171.1"/>
    <property type="molecule type" value="Genomic_DNA"/>
</dbReference>
<reference evidence="6" key="1">
    <citation type="journal article" date="2019" name="Int. J. Syst. Evol. Microbiol.">
        <title>The Global Catalogue of Microorganisms (GCM) 10K type strain sequencing project: providing services to taxonomists for standard genome sequencing and annotation.</title>
        <authorList>
            <consortium name="The Broad Institute Genomics Platform"/>
            <consortium name="The Broad Institute Genome Sequencing Center for Infectious Disease"/>
            <person name="Wu L."/>
            <person name="Ma J."/>
        </authorList>
    </citation>
    <scope>NUCLEOTIDE SEQUENCE [LARGE SCALE GENOMIC DNA]</scope>
    <source>
        <strain evidence="6">CGMCC 4.7426</strain>
    </source>
</reference>
<evidence type="ECO:0000256" key="2">
    <source>
        <dbReference type="RuleBase" id="RU004447"/>
    </source>
</evidence>
<name>A0ABV9DEN9_9BACI</name>
<dbReference type="InterPro" id="IPR007863">
    <property type="entry name" value="Peptidase_M16_C"/>
</dbReference>
<dbReference type="InterPro" id="IPR011249">
    <property type="entry name" value="Metalloenz_LuxS/M16"/>
</dbReference>
<dbReference type="Pfam" id="PF00675">
    <property type="entry name" value="Peptidase_M16"/>
    <property type="match status" value="1"/>
</dbReference>
<sequence>MVEKYTSRNGLRIVLENIPSVRSVTIGIWVLTGSRNEIKQENGISHFLEHMFFKGTKTRSAQDIAEAFDSIGGQVNAFTSKEYTCFYAKVIDTHKEYALEILADMFFNSSFDEEEMEREKKVVLEEIKMYEDTPDDIVHDILARASYGDHPLGYPILGTEEQLLSFKPETLRDYMKERYTPENVVVSVAGNVEETFINDVDTYFGNFSSDVKRAELVKPQFIADTIERNKDTEQAHLCLGYNGLPVGDDNIFSLVIMNNVLGGSMSSRLFQEVREKQGLAYAVFSYHSSFQDNGLLTIYAGTGNEQLPKLQHTIDQTVEKLIKDGLTDKELKNSKEQLKGGLMLSLESTNSRMSRNGKNELLLNRHRTLDEMIEEIDAVNHSKIQQVIESVFDNSSSSALIAPKTTS</sequence>